<dbReference type="PROSITE" id="PS51277">
    <property type="entry name" value="BURP"/>
    <property type="match status" value="1"/>
</dbReference>
<feature type="signal peptide" evidence="1">
    <location>
        <begin position="1"/>
        <end position="40"/>
    </location>
</feature>
<evidence type="ECO:0000259" key="2">
    <source>
        <dbReference type="PROSITE" id="PS51277"/>
    </source>
</evidence>
<dbReference type="AlphaFoldDB" id="A0AAE0DYH2"/>
<dbReference type="Pfam" id="PF03181">
    <property type="entry name" value="BURP"/>
    <property type="match status" value="1"/>
</dbReference>
<feature type="chain" id="PRO_5042115513" description="BURP domain-containing protein" evidence="1">
    <location>
        <begin position="41"/>
        <end position="312"/>
    </location>
</feature>
<dbReference type="SMART" id="SM01045">
    <property type="entry name" value="BURP"/>
    <property type="match status" value="1"/>
</dbReference>
<accession>A0AAE0DYH2</accession>
<evidence type="ECO:0000256" key="1">
    <source>
        <dbReference type="SAM" id="SignalP"/>
    </source>
</evidence>
<dbReference type="InterPro" id="IPR044816">
    <property type="entry name" value="BURP"/>
</dbReference>
<reference evidence="3" key="1">
    <citation type="journal article" date="2023" name="Plant J.">
        <title>Genome sequences and population genomics provide insights into the demographic history, inbreeding, and mutation load of two 'living fossil' tree species of Dipteronia.</title>
        <authorList>
            <person name="Feng Y."/>
            <person name="Comes H.P."/>
            <person name="Chen J."/>
            <person name="Zhu S."/>
            <person name="Lu R."/>
            <person name="Zhang X."/>
            <person name="Li P."/>
            <person name="Qiu J."/>
            <person name="Olsen K.M."/>
            <person name="Qiu Y."/>
        </authorList>
    </citation>
    <scope>NUCLEOTIDE SEQUENCE</scope>
    <source>
        <strain evidence="3">NBL</strain>
    </source>
</reference>
<evidence type="ECO:0000313" key="4">
    <source>
        <dbReference type="Proteomes" id="UP001281410"/>
    </source>
</evidence>
<name>A0AAE0DYH2_9ROSI</name>
<proteinExistence type="predicted"/>
<dbReference type="PANTHER" id="PTHR31236">
    <property type="entry name" value="BURP DOMAIN PROTEIN USPL1-LIKE"/>
    <property type="match status" value="1"/>
</dbReference>
<dbReference type="Proteomes" id="UP001281410">
    <property type="component" value="Unassembled WGS sequence"/>
</dbReference>
<dbReference type="InterPro" id="IPR004873">
    <property type="entry name" value="BURP_dom"/>
</dbReference>
<keyword evidence="4" id="KW-1185">Reference proteome</keyword>
<feature type="domain" description="BURP" evidence="2">
    <location>
        <begin position="84"/>
        <end position="306"/>
    </location>
</feature>
<sequence>MTGLTKSTFSKSSRKMASGFSSWNLLPLLLVVMCACTCGARDVHQGMYDHQDHQELHTNDVHDHHDTSSSSHMMDHMDSSSMVFFTLNDLKIGRTMPFYFRERDPSISPQFLPREEADSIPFSSKQLPYLLQLFSFQPESSQAKAMEHTLNQCETRPIKGETKFCATSLESMLDFAHEIFGLDSAFKILTTTHLRKYSRTSILQNYTVLEAPREIISAPRNVVVACHTMPYPYAIFYCHSLESENKVFKVSLAGQNGDRLSAVAICHMDTSQWNRHHASFHVLGIEPGSSHVCHFFPAENLVFVPTVSTYLD</sequence>
<keyword evidence="1" id="KW-0732">Signal</keyword>
<dbReference type="PANTHER" id="PTHR31236:SF32">
    <property type="entry name" value="BURP DOMAIN PROTEIN USPL1-LIKE"/>
    <property type="match status" value="1"/>
</dbReference>
<organism evidence="3 4">
    <name type="scientific">Dipteronia sinensis</name>
    <dbReference type="NCBI Taxonomy" id="43782"/>
    <lineage>
        <taxon>Eukaryota</taxon>
        <taxon>Viridiplantae</taxon>
        <taxon>Streptophyta</taxon>
        <taxon>Embryophyta</taxon>
        <taxon>Tracheophyta</taxon>
        <taxon>Spermatophyta</taxon>
        <taxon>Magnoliopsida</taxon>
        <taxon>eudicotyledons</taxon>
        <taxon>Gunneridae</taxon>
        <taxon>Pentapetalae</taxon>
        <taxon>rosids</taxon>
        <taxon>malvids</taxon>
        <taxon>Sapindales</taxon>
        <taxon>Sapindaceae</taxon>
        <taxon>Hippocastanoideae</taxon>
        <taxon>Acereae</taxon>
        <taxon>Dipteronia</taxon>
    </lineage>
</organism>
<protein>
    <recommendedName>
        <fullName evidence="2">BURP domain-containing protein</fullName>
    </recommendedName>
</protein>
<evidence type="ECO:0000313" key="3">
    <source>
        <dbReference type="EMBL" id="KAK3195526.1"/>
    </source>
</evidence>
<gene>
    <name evidence="3" type="ORF">Dsin_026836</name>
</gene>
<comment type="caution">
    <text evidence="3">The sequence shown here is derived from an EMBL/GenBank/DDBJ whole genome shotgun (WGS) entry which is preliminary data.</text>
</comment>
<dbReference type="EMBL" id="JANJYJ010000008">
    <property type="protein sequence ID" value="KAK3195526.1"/>
    <property type="molecule type" value="Genomic_DNA"/>
</dbReference>